<evidence type="ECO:0000256" key="4">
    <source>
        <dbReference type="ARBA" id="ARBA00022692"/>
    </source>
</evidence>
<dbReference type="GO" id="GO:0005794">
    <property type="term" value="C:Golgi apparatus"/>
    <property type="evidence" value="ECO:0007669"/>
    <property type="project" value="TreeGrafter"/>
</dbReference>
<evidence type="ECO:0000259" key="11">
    <source>
        <dbReference type="Pfam" id="PF01529"/>
    </source>
</evidence>
<evidence type="ECO:0000256" key="10">
    <source>
        <dbReference type="RuleBase" id="RU079119"/>
    </source>
</evidence>
<keyword evidence="13" id="KW-1185">Reference proteome</keyword>
<evidence type="ECO:0000313" key="12">
    <source>
        <dbReference type="EMBL" id="DAZ96551.1"/>
    </source>
</evidence>
<name>A0AAV2YS38_9STRA</name>
<evidence type="ECO:0000256" key="3">
    <source>
        <dbReference type="ARBA" id="ARBA00022679"/>
    </source>
</evidence>
<proteinExistence type="inferred from homology"/>
<gene>
    <name evidence="12" type="ORF">N0F65_011228</name>
</gene>
<dbReference type="GO" id="GO:0006612">
    <property type="term" value="P:protein targeting to membrane"/>
    <property type="evidence" value="ECO:0007669"/>
    <property type="project" value="TreeGrafter"/>
</dbReference>
<dbReference type="GO" id="GO:0019706">
    <property type="term" value="F:protein-cysteine S-palmitoyltransferase activity"/>
    <property type="evidence" value="ECO:0007669"/>
    <property type="project" value="UniProtKB-EC"/>
</dbReference>
<evidence type="ECO:0000256" key="2">
    <source>
        <dbReference type="ARBA" id="ARBA00008574"/>
    </source>
</evidence>
<evidence type="ECO:0000313" key="13">
    <source>
        <dbReference type="Proteomes" id="UP001146120"/>
    </source>
</evidence>
<evidence type="ECO:0000256" key="5">
    <source>
        <dbReference type="ARBA" id="ARBA00022989"/>
    </source>
</evidence>
<dbReference type="PROSITE" id="PS50216">
    <property type="entry name" value="DHHC"/>
    <property type="match status" value="1"/>
</dbReference>
<dbReference type="EC" id="2.3.1.225" evidence="10"/>
<dbReference type="Pfam" id="PF01529">
    <property type="entry name" value="DHHC"/>
    <property type="match status" value="1"/>
</dbReference>
<feature type="transmembrane region" description="Helical" evidence="10">
    <location>
        <begin position="79"/>
        <end position="97"/>
    </location>
</feature>
<keyword evidence="8" id="KW-0449">Lipoprotein</keyword>
<comment type="domain">
    <text evidence="10">The DHHC domain is required for palmitoyltransferase activity.</text>
</comment>
<dbReference type="AlphaFoldDB" id="A0AAV2YS38"/>
<keyword evidence="9 10" id="KW-0012">Acyltransferase</keyword>
<comment type="subcellular location">
    <subcellularLocation>
        <location evidence="1">Endomembrane system</location>
        <topology evidence="1">Multi-pass membrane protein</topology>
    </subcellularLocation>
</comment>
<dbReference type="PANTHER" id="PTHR22883:SF301">
    <property type="entry name" value="PALMITOYLTRANSFERASE ZDHHC12"/>
    <property type="match status" value="1"/>
</dbReference>
<keyword evidence="4 10" id="KW-0812">Transmembrane</keyword>
<keyword evidence="6 10" id="KW-0472">Membrane</keyword>
<dbReference type="InterPro" id="IPR039859">
    <property type="entry name" value="PFA4/ZDH16/20/ERF2-like"/>
</dbReference>
<dbReference type="GO" id="GO:0005783">
    <property type="term" value="C:endoplasmic reticulum"/>
    <property type="evidence" value="ECO:0007669"/>
    <property type="project" value="TreeGrafter"/>
</dbReference>
<accession>A0AAV2YS38</accession>
<evidence type="ECO:0000256" key="7">
    <source>
        <dbReference type="ARBA" id="ARBA00023139"/>
    </source>
</evidence>
<protein>
    <recommendedName>
        <fullName evidence="10">Palmitoyltransferase</fullName>
        <ecNumber evidence="10">2.3.1.225</ecNumber>
    </recommendedName>
</protein>
<reference evidence="12" key="1">
    <citation type="submission" date="2022-11" db="EMBL/GenBank/DDBJ databases">
        <authorList>
            <person name="Morgan W.R."/>
            <person name="Tartar A."/>
        </authorList>
    </citation>
    <scope>NUCLEOTIDE SEQUENCE</scope>
    <source>
        <strain evidence="12">ARSEF 373</strain>
    </source>
</reference>
<evidence type="ECO:0000256" key="1">
    <source>
        <dbReference type="ARBA" id="ARBA00004127"/>
    </source>
</evidence>
<sequence length="291" mass="33306">MPVQQCGCEEPCAVRGIMSSGSAIRSSRWVSMWLHAFCHFAMFVDVCIYVTLMCASYFLFVTRVHPELPNELVGAYHKWIAGALFATCSVLYLLMCVRDPGIIRADNMDTFAKYQHHPVLFPENKYCRTCKILKLPRSKHCRVCNHCVGRFDHQYSRQGLGFLASVALLIGTIVWAFLIIQVIRLSRNVTANESFKRDALILDASDDSAEKSKHLFQYLYRQLRGLPTETRRARKKLLDSSWGGLFSPDAVLNTEENFSKADVQYNPYDTGSVWTNWVDALRPRHQHCKQA</sequence>
<evidence type="ECO:0000256" key="6">
    <source>
        <dbReference type="ARBA" id="ARBA00023136"/>
    </source>
</evidence>
<dbReference type="Proteomes" id="UP001146120">
    <property type="component" value="Unassembled WGS sequence"/>
</dbReference>
<reference evidence="12" key="2">
    <citation type="journal article" date="2023" name="Microbiol Resour">
        <title>Decontamination and Annotation of the Draft Genome Sequence of the Oomycete Lagenidium giganteum ARSEF 373.</title>
        <authorList>
            <person name="Morgan W.R."/>
            <person name="Tartar A."/>
        </authorList>
    </citation>
    <scope>NUCLEOTIDE SEQUENCE</scope>
    <source>
        <strain evidence="12">ARSEF 373</strain>
    </source>
</reference>
<organism evidence="12 13">
    <name type="scientific">Lagenidium giganteum</name>
    <dbReference type="NCBI Taxonomy" id="4803"/>
    <lineage>
        <taxon>Eukaryota</taxon>
        <taxon>Sar</taxon>
        <taxon>Stramenopiles</taxon>
        <taxon>Oomycota</taxon>
        <taxon>Peronosporomycetes</taxon>
        <taxon>Pythiales</taxon>
        <taxon>Pythiaceae</taxon>
    </lineage>
</organism>
<evidence type="ECO:0000256" key="8">
    <source>
        <dbReference type="ARBA" id="ARBA00023288"/>
    </source>
</evidence>
<feature type="domain" description="Palmitoyltransferase DHHC" evidence="11">
    <location>
        <begin position="122"/>
        <end position="153"/>
    </location>
</feature>
<keyword evidence="3 10" id="KW-0808">Transferase</keyword>
<comment type="caution">
    <text evidence="12">The sequence shown here is derived from an EMBL/GenBank/DDBJ whole genome shotgun (WGS) entry which is preliminary data.</text>
</comment>
<comment type="catalytic activity">
    <reaction evidence="10">
        <text>L-cysteinyl-[protein] + hexadecanoyl-CoA = S-hexadecanoyl-L-cysteinyl-[protein] + CoA</text>
        <dbReference type="Rhea" id="RHEA:36683"/>
        <dbReference type="Rhea" id="RHEA-COMP:10131"/>
        <dbReference type="Rhea" id="RHEA-COMP:11032"/>
        <dbReference type="ChEBI" id="CHEBI:29950"/>
        <dbReference type="ChEBI" id="CHEBI:57287"/>
        <dbReference type="ChEBI" id="CHEBI:57379"/>
        <dbReference type="ChEBI" id="CHEBI:74151"/>
        <dbReference type="EC" id="2.3.1.225"/>
    </reaction>
</comment>
<feature type="transmembrane region" description="Helical" evidence="10">
    <location>
        <begin position="160"/>
        <end position="183"/>
    </location>
</feature>
<dbReference type="PANTHER" id="PTHR22883">
    <property type="entry name" value="ZINC FINGER DHHC DOMAIN CONTAINING PROTEIN"/>
    <property type="match status" value="1"/>
</dbReference>
<dbReference type="InterPro" id="IPR001594">
    <property type="entry name" value="Palmitoyltrfase_DHHC"/>
</dbReference>
<dbReference type="EMBL" id="DAKRPA010000164">
    <property type="protein sequence ID" value="DAZ96551.1"/>
    <property type="molecule type" value="Genomic_DNA"/>
</dbReference>
<keyword evidence="5 10" id="KW-1133">Transmembrane helix</keyword>
<comment type="similarity">
    <text evidence="2 10">Belongs to the DHHC palmitoyltransferase family.</text>
</comment>
<keyword evidence="7" id="KW-0564">Palmitate</keyword>
<evidence type="ECO:0000256" key="9">
    <source>
        <dbReference type="ARBA" id="ARBA00023315"/>
    </source>
</evidence>
<feature type="transmembrane region" description="Helical" evidence="10">
    <location>
        <begin position="33"/>
        <end position="59"/>
    </location>
</feature>